<feature type="transmembrane region" description="Helical" evidence="11">
    <location>
        <begin position="241"/>
        <end position="264"/>
    </location>
</feature>
<evidence type="ECO:0000256" key="6">
    <source>
        <dbReference type="ARBA" id="ARBA00022801"/>
    </source>
</evidence>
<feature type="region of interest" description="Disordered" evidence="10">
    <location>
        <begin position="109"/>
        <end position="136"/>
    </location>
</feature>
<dbReference type="GO" id="GO:0006508">
    <property type="term" value="P:proteolysis"/>
    <property type="evidence" value="ECO:0007669"/>
    <property type="project" value="UniProtKB-KW"/>
</dbReference>
<evidence type="ECO:0000259" key="12">
    <source>
        <dbReference type="Pfam" id="PF02163"/>
    </source>
</evidence>
<proteinExistence type="inferred from homology"/>
<evidence type="ECO:0000256" key="1">
    <source>
        <dbReference type="ARBA" id="ARBA00001947"/>
    </source>
</evidence>
<sequence length="526" mass="57161">MAADNATTIFFALVALGTIGWGFVRARPYGKLGILTWLQSIILLAPWLLFFGLFSLGIYVNFALILFLFLMAAGVYIYLGRRLREMGQEEMLRERVARMLAEEKARADLKAEGDSVSPDRPGEHQPTDVSTPDALSPQPLPSLPPAAFKAVPPDDLQKIKGIFGIDTFFATETIPYQDGVIFKGNLRGEAQVSYERMATKLQQVLGDYYRLYLVADPTDRPTAIVLPSTNAPRVLTLPQQILAVGIFLVTVFTALERGGLQYGFELLESFDRLREALPIGLGLVTILVGHELGHWFMARRHQVRLGFPFFIPSWQLGSFGAITRFESVLPNRSVLFDISLAGPAVGGILALVALGLGLVLPPGDLGIALPTPFFQGSLLVGTLGRLCLGGQLQDATVMLHPLFVAGWLGLVITALNLVPLGQLDGGRIVQAIYGRKTAGRTTIAAIVFLIVASLSNPVVLYWAILAVFLQRQQERPSLEELTEPDDNRALWGLAALLLMVLVLLPFTPSLASRLGIGAPGGILSLM</sequence>
<evidence type="ECO:0000256" key="2">
    <source>
        <dbReference type="ARBA" id="ARBA00004141"/>
    </source>
</evidence>
<dbReference type="PANTHER" id="PTHR31412">
    <property type="entry name" value="ZINC METALLOPROTEASE EGY1"/>
    <property type="match status" value="1"/>
</dbReference>
<gene>
    <name evidence="13" type="ORF">PROH_09475</name>
</gene>
<keyword evidence="5 11" id="KW-0812">Transmembrane</keyword>
<name>A0A0M2PU08_PROHO</name>
<dbReference type="Pfam" id="PF02163">
    <property type="entry name" value="Peptidase_M50"/>
    <property type="match status" value="1"/>
</dbReference>
<dbReference type="eggNOG" id="COG1994">
    <property type="taxonomic scope" value="Bacteria"/>
</dbReference>
<keyword evidence="14" id="KW-1185">Reference proteome</keyword>
<keyword evidence="7" id="KW-0809">Transit peptide</keyword>
<dbReference type="RefSeq" id="WP_017711300.1">
    <property type="nucleotide sequence ID" value="NZ_KB235933.1"/>
</dbReference>
<evidence type="ECO:0000256" key="4">
    <source>
        <dbReference type="ARBA" id="ARBA00022670"/>
    </source>
</evidence>
<feature type="transmembrane region" description="Helical" evidence="11">
    <location>
        <begin position="398"/>
        <end position="421"/>
    </location>
</feature>
<dbReference type="PANTHER" id="PTHR31412:SF0">
    <property type="entry name" value="ZINC METALLOPROTEASE EGY1, CHLOROPLASTIC-RELATED"/>
    <property type="match status" value="1"/>
</dbReference>
<feature type="transmembrane region" description="Helical" evidence="11">
    <location>
        <begin position="36"/>
        <end position="54"/>
    </location>
</feature>
<evidence type="ECO:0000256" key="7">
    <source>
        <dbReference type="ARBA" id="ARBA00022946"/>
    </source>
</evidence>
<comment type="similarity">
    <text evidence="3">Belongs to the peptidase M50B family.</text>
</comment>
<evidence type="ECO:0000256" key="11">
    <source>
        <dbReference type="SAM" id="Phobius"/>
    </source>
</evidence>
<feature type="transmembrane region" description="Helical" evidence="11">
    <location>
        <begin position="372"/>
        <end position="392"/>
    </location>
</feature>
<evidence type="ECO:0000256" key="10">
    <source>
        <dbReference type="SAM" id="MobiDB-lite"/>
    </source>
</evidence>
<evidence type="ECO:0000313" key="13">
    <source>
        <dbReference type="EMBL" id="KKJ00001.1"/>
    </source>
</evidence>
<keyword evidence="6" id="KW-0378">Hydrolase</keyword>
<organism evidence="13 14">
    <name type="scientific">Prochlorothrix hollandica PCC 9006 = CALU 1027</name>
    <dbReference type="NCBI Taxonomy" id="317619"/>
    <lineage>
        <taxon>Bacteria</taxon>
        <taxon>Bacillati</taxon>
        <taxon>Cyanobacteriota</taxon>
        <taxon>Cyanophyceae</taxon>
        <taxon>Prochlorotrichales</taxon>
        <taxon>Prochlorotrichaceae</taxon>
        <taxon>Prochlorothrix</taxon>
    </lineage>
</organism>
<dbReference type="Proteomes" id="UP000034681">
    <property type="component" value="Unassembled WGS sequence"/>
</dbReference>
<accession>A0A0M2PU08</accession>
<comment type="cofactor">
    <cofactor evidence="1">
        <name>Zn(2+)</name>
        <dbReference type="ChEBI" id="CHEBI:29105"/>
    </cofactor>
</comment>
<evidence type="ECO:0000256" key="3">
    <source>
        <dbReference type="ARBA" id="ARBA00007931"/>
    </source>
</evidence>
<feature type="transmembrane region" description="Helical" evidence="11">
    <location>
        <begin position="442"/>
        <end position="469"/>
    </location>
</feature>
<dbReference type="InterPro" id="IPR044838">
    <property type="entry name" value="EGY1-like"/>
</dbReference>
<dbReference type="GO" id="GO:0016020">
    <property type="term" value="C:membrane"/>
    <property type="evidence" value="ECO:0007669"/>
    <property type="project" value="UniProtKB-SubCell"/>
</dbReference>
<comment type="subcellular location">
    <subcellularLocation>
        <location evidence="2">Membrane</location>
        <topology evidence="2">Multi-pass membrane protein</topology>
    </subcellularLocation>
</comment>
<evidence type="ECO:0000256" key="8">
    <source>
        <dbReference type="ARBA" id="ARBA00022989"/>
    </source>
</evidence>
<evidence type="ECO:0000256" key="5">
    <source>
        <dbReference type="ARBA" id="ARBA00022692"/>
    </source>
</evidence>
<dbReference type="EMBL" id="AJTX02000004">
    <property type="protein sequence ID" value="KKJ00001.1"/>
    <property type="molecule type" value="Genomic_DNA"/>
</dbReference>
<evidence type="ECO:0000256" key="9">
    <source>
        <dbReference type="ARBA" id="ARBA00023136"/>
    </source>
</evidence>
<feature type="transmembrane region" description="Helical" evidence="11">
    <location>
        <begin position="60"/>
        <end position="79"/>
    </location>
</feature>
<dbReference type="GO" id="GO:0008233">
    <property type="term" value="F:peptidase activity"/>
    <property type="evidence" value="ECO:0007669"/>
    <property type="project" value="UniProtKB-KW"/>
</dbReference>
<keyword evidence="4" id="KW-0645">Protease</keyword>
<dbReference type="InterPro" id="IPR008915">
    <property type="entry name" value="Peptidase_M50"/>
</dbReference>
<protein>
    <submittedName>
        <fullName evidence="13">Peptidase M50</fullName>
    </submittedName>
</protein>
<feature type="transmembrane region" description="Helical" evidence="11">
    <location>
        <begin position="334"/>
        <end position="360"/>
    </location>
</feature>
<feature type="transmembrane region" description="Helical" evidence="11">
    <location>
        <begin position="6"/>
        <end position="24"/>
    </location>
</feature>
<reference evidence="13" key="1">
    <citation type="submission" date="2012-04" db="EMBL/GenBank/DDBJ databases">
        <authorList>
            <person name="Borisov I.G."/>
            <person name="Ivanikova N.V."/>
            <person name="Pinevich A.V."/>
        </authorList>
    </citation>
    <scope>NUCLEOTIDE SEQUENCE</scope>
    <source>
        <strain evidence="13">CALU 1027</strain>
    </source>
</reference>
<dbReference type="AlphaFoldDB" id="A0A0M2PU08"/>
<comment type="caution">
    <text evidence="13">The sequence shown here is derived from an EMBL/GenBank/DDBJ whole genome shotgun (WGS) entry which is preliminary data.</text>
</comment>
<keyword evidence="8 11" id="KW-1133">Transmembrane helix</keyword>
<dbReference type="CDD" id="cd06160">
    <property type="entry name" value="S2P-M50_like_2"/>
    <property type="match status" value="1"/>
</dbReference>
<feature type="transmembrane region" description="Helical" evidence="11">
    <location>
        <begin position="276"/>
        <end position="293"/>
    </location>
</feature>
<dbReference type="OrthoDB" id="494312at2"/>
<dbReference type="STRING" id="317619.GCA_000332315_00654"/>
<evidence type="ECO:0000313" key="14">
    <source>
        <dbReference type="Proteomes" id="UP000034681"/>
    </source>
</evidence>
<feature type="transmembrane region" description="Helical" evidence="11">
    <location>
        <begin position="489"/>
        <end position="506"/>
    </location>
</feature>
<keyword evidence="9 11" id="KW-0472">Membrane</keyword>
<feature type="domain" description="Peptidase M50" evidence="12">
    <location>
        <begin position="281"/>
        <end position="448"/>
    </location>
</feature>